<evidence type="ECO:0000256" key="2">
    <source>
        <dbReference type="ARBA" id="ARBA00004370"/>
    </source>
</evidence>
<dbReference type="Gene3D" id="1.10.287.130">
    <property type="match status" value="1"/>
</dbReference>
<feature type="domain" description="HAMP" evidence="14">
    <location>
        <begin position="225"/>
        <end position="278"/>
    </location>
</feature>
<dbReference type="InterPro" id="IPR005467">
    <property type="entry name" value="His_kinase_dom"/>
</dbReference>
<dbReference type="InterPro" id="IPR036890">
    <property type="entry name" value="HATPase_C_sf"/>
</dbReference>
<evidence type="ECO:0000259" key="14">
    <source>
        <dbReference type="PROSITE" id="PS50885"/>
    </source>
</evidence>
<dbReference type="PANTHER" id="PTHR45436">
    <property type="entry name" value="SENSOR HISTIDINE KINASE YKOH"/>
    <property type="match status" value="1"/>
</dbReference>
<dbReference type="Gene3D" id="6.10.340.10">
    <property type="match status" value="1"/>
</dbReference>
<evidence type="ECO:0000313" key="15">
    <source>
        <dbReference type="EMBL" id="GCB28561.1"/>
    </source>
</evidence>
<keyword evidence="7" id="KW-0418">Kinase</keyword>
<dbReference type="FunFam" id="1.10.287.130:FF:000001">
    <property type="entry name" value="Two-component sensor histidine kinase"/>
    <property type="match status" value="1"/>
</dbReference>
<dbReference type="InterPro" id="IPR003661">
    <property type="entry name" value="HisK_dim/P_dom"/>
</dbReference>
<dbReference type="PROSITE" id="PS50885">
    <property type="entry name" value="HAMP"/>
    <property type="match status" value="1"/>
</dbReference>
<dbReference type="InterPro" id="IPR003594">
    <property type="entry name" value="HATPase_dom"/>
</dbReference>
<sequence>MSRKNKEWLKGIQHMAIAKRITLLYGGIFSLSLLFISGFMMLNISGLQQSEMRRELQETMTQVQEFLQTNTELSDESLRELLGDKYVEVSIYSSEANETYNNFVGEMPPFLFRPEGEPPSRQKPQNGADKPPVIGENELYREGYQINGRRENKSGNVEYILENSTDQQFMLLTNHFETDTDAYRIQVFKMMGNNAYMMRNFLVKMLIVDILGICCAFLIGKYISDRILRPVEAIRSAAERISIEDLSQRISTEGPEDEMKELTITFNSMIDRLDGAFQRQSQFISDASHELRTPIAVIQGYANLINRWGKSDPEVLQESIDSILTETDHMSALIRQLLFLAKGDQNKLHVQKTRVSLNEIAAELVREMDLLQEGRSITFTAEDEVEIFAEYDLIKQLLWIHGENALKYSPNGSEIAVRVWKDASFGYVSVEDHGAGIAEEDLRKIFDRFYRADKSRNKEVSGTGLGLAIARWIIDCHDGEVLVESKVGEGTIFTDKFRLFSAEKKAKSK</sequence>
<evidence type="ECO:0000256" key="5">
    <source>
        <dbReference type="ARBA" id="ARBA00022679"/>
    </source>
</evidence>
<evidence type="ECO:0000256" key="6">
    <source>
        <dbReference type="ARBA" id="ARBA00022692"/>
    </source>
</evidence>
<dbReference type="GO" id="GO:0005886">
    <property type="term" value="C:plasma membrane"/>
    <property type="evidence" value="ECO:0007669"/>
    <property type="project" value="TreeGrafter"/>
</dbReference>
<evidence type="ECO:0000259" key="13">
    <source>
        <dbReference type="PROSITE" id="PS50109"/>
    </source>
</evidence>
<evidence type="ECO:0000256" key="11">
    <source>
        <dbReference type="SAM" id="MobiDB-lite"/>
    </source>
</evidence>
<dbReference type="PANTHER" id="PTHR45436:SF5">
    <property type="entry name" value="SENSOR HISTIDINE KINASE TRCS"/>
    <property type="match status" value="1"/>
</dbReference>
<name>A0A401LAF3_9FIRM</name>
<feature type="domain" description="Histidine kinase" evidence="13">
    <location>
        <begin position="286"/>
        <end position="501"/>
    </location>
</feature>
<evidence type="ECO:0000313" key="16">
    <source>
        <dbReference type="Proteomes" id="UP000287361"/>
    </source>
</evidence>
<dbReference type="InterPro" id="IPR050428">
    <property type="entry name" value="TCS_sensor_his_kinase"/>
</dbReference>
<keyword evidence="8 12" id="KW-1133">Transmembrane helix</keyword>
<keyword evidence="4" id="KW-0597">Phosphoprotein</keyword>
<evidence type="ECO:0000256" key="12">
    <source>
        <dbReference type="SAM" id="Phobius"/>
    </source>
</evidence>
<dbReference type="CDD" id="cd06225">
    <property type="entry name" value="HAMP"/>
    <property type="match status" value="1"/>
</dbReference>
<evidence type="ECO:0000256" key="4">
    <source>
        <dbReference type="ARBA" id="ARBA00022553"/>
    </source>
</evidence>
<dbReference type="SUPFAM" id="SSF47384">
    <property type="entry name" value="Homodimeric domain of signal transducing histidine kinase"/>
    <property type="match status" value="1"/>
</dbReference>
<dbReference type="SMART" id="SM00387">
    <property type="entry name" value="HATPase_c"/>
    <property type="match status" value="1"/>
</dbReference>
<dbReference type="Proteomes" id="UP000287361">
    <property type="component" value="Unassembled WGS sequence"/>
</dbReference>
<gene>
    <name evidence="15" type="ORF">KGMB03357_02220</name>
</gene>
<feature type="transmembrane region" description="Helical" evidence="12">
    <location>
        <begin position="21"/>
        <end position="42"/>
    </location>
</feature>
<dbReference type="GO" id="GO:0000155">
    <property type="term" value="F:phosphorelay sensor kinase activity"/>
    <property type="evidence" value="ECO:0007669"/>
    <property type="project" value="InterPro"/>
</dbReference>
<organism evidence="15 16">
    <name type="scientific">Anaerotignum faecicola</name>
    <dbReference type="NCBI Taxonomy" id="2358141"/>
    <lineage>
        <taxon>Bacteria</taxon>
        <taxon>Bacillati</taxon>
        <taxon>Bacillota</taxon>
        <taxon>Clostridia</taxon>
        <taxon>Lachnospirales</taxon>
        <taxon>Anaerotignaceae</taxon>
        <taxon>Anaerotignum</taxon>
    </lineage>
</organism>
<proteinExistence type="predicted"/>
<dbReference type="EMBL" id="BHVZ01000001">
    <property type="protein sequence ID" value="GCB28561.1"/>
    <property type="molecule type" value="Genomic_DNA"/>
</dbReference>
<dbReference type="SUPFAM" id="SSF55874">
    <property type="entry name" value="ATPase domain of HSP90 chaperone/DNA topoisomerase II/histidine kinase"/>
    <property type="match status" value="1"/>
</dbReference>
<protein>
    <recommendedName>
        <fullName evidence="3">histidine kinase</fullName>
        <ecNumber evidence="3">2.7.13.3</ecNumber>
    </recommendedName>
</protein>
<dbReference type="Pfam" id="PF00512">
    <property type="entry name" value="HisKA"/>
    <property type="match status" value="1"/>
</dbReference>
<comment type="caution">
    <text evidence="15">The sequence shown here is derived from an EMBL/GenBank/DDBJ whole genome shotgun (WGS) entry which is preliminary data.</text>
</comment>
<evidence type="ECO:0000256" key="9">
    <source>
        <dbReference type="ARBA" id="ARBA00023012"/>
    </source>
</evidence>
<reference evidence="15 16" key="1">
    <citation type="submission" date="2018-10" db="EMBL/GenBank/DDBJ databases">
        <title>Draft Genome Sequence of Anaerotignum sp. KCTC 15736.</title>
        <authorList>
            <person name="Choi S.H."/>
            <person name="Kim J.S."/>
            <person name="Kang S.W."/>
            <person name="Lee J.S."/>
            <person name="Park S.H."/>
        </authorList>
    </citation>
    <scope>NUCLEOTIDE SEQUENCE [LARGE SCALE GENOMIC DNA]</scope>
    <source>
        <strain evidence="15 16">KCTC 15736</strain>
    </source>
</reference>
<dbReference type="InterPro" id="IPR036097">
    <property type="entry name" value="HisK_dim/P_sf"/>
</dbReference>
<dbReference type="AlphaFoldDB" id="A0A401LAF3"/>
<dbReference type="SUPFAM" id="SSF158472">
    <property type="entry name" value="HAMP domain-like"/>
    <property type="match status" value="1"/>
</dbReference>
<comment type="catalytic activity">
    <reaction evidence="1">
        <text>ATP + protein L-histidine = ADP + protein N-phospho-L-histidine.</text>
        <dbReference type="EC" id="2.7.13.3"/>
    </reaction>
</comment>
<dbReference type="InterPro" id="IPR003660">
    <property type="entry name" value="HAMP_dom"/>
</dbReference>
<evidence type="ECO:0000256" key="1">
    <source>
        <dbReference type="ARBA" id="ARBA00000085"/>
    </source>
</evidence>
<dbReference type="Pfam" id="PF00672">
    <property type="entry name" value="HAMP"/>
    <property type="match status" value="1"/>
</dbReference>
<evidence type="ECO:0000256" key="8">
    <source>
        <dbReference type="ARBA" id="ARBA00022989"/>
    </source>
</evidence>
<accession>A0A401LAF3</accession>
<dbReference type="InterPro" id="IPR004358">
    <property type="entry name" value="Sig_transdc_His_kin-like_C"/>
</dbReference>
<evidence type="ECO:0000256" key="7">
    <source>
        <dbReference type="ARBA" id="ARBA00022777"/>
    </source>
</evidence>
<evidence type="ECO:0000256" key="3">
    <source>
        <dbReference type="ARBA" id="ARBA00012438"/>
    </source>
</evidence>
<keyword evidence="10 12" id="KW-0472">Membrane</keyword>
<evidence type="ECO:0000256" key="10">
    <source>
        <dbReference type="ARBA" id="ARBA00023136"/>
    </source>
</evidence>
<dbReference type="Gene3D" id="3.30.565.10">
    <property type="entry name" value="Histidine kinase-like ATPase, C-terminal domain"/>
    <property type="match status" value="1"/>
</dbReference>
<dbReference type="Pfam" id="PF02518">
    <property type="entry name" value="HATPase_c"/>
    <property type="match status" value="1"/>
</dbReference>
<keyword evidence="16" id="KW-1185">Reference proteome</keyword>
<dbReference type="CDD" id="cd00082">
    <property type="entry name" value="HisKA"/>
    <property type="match status" value="1"/>
</dbReference>
<keyword evidence="9" id="KW-0902">Two-component regulatory system</keyword>
<dbReference type="OrthoDB" id="9786919at2"/>
<dbReference type="SMART" id="SM00304">
    <property type="entry name" value="HAMP"/>
    <property type="match status" value="1"/>
</dbReference>
<dbReference type="SMART" id="SM00388">
    <property type="entry name" value="HisKA"/>
    <property type="match status" value="1"/>
</dbReference>
<keyword evidence="6 12" id="KW-0812">Transmembrane</keyword>
<keyword evidence="5" id="KW-0808">Transferase</keyword>
<dbReference type="EC" id="2.7.13.3" evidence="3"/>
<dbReference type="PROSITE" id="PS50109">
    <property type="entry name" value="HIS_KIN"/>
    <property type="match status" value="1"/>
</dbReference>
<comment type="subcellular location">
    <subcellularLocation>
        <location evidence="2">Membrane</location>
    </subcellularLocation>
</comment>
<dbReference type="PRINTS" id="PR00344">
    <property type="entry name" value="BCTRLSENSOR"/>
</dbReference>
<dbReference type="FunFam" id="3.30.565.10:FF:000006">
    <property type="entry name" value="Sensor histidine kinase WalK"/>
    <property type="match status" value="1"/>
</dbReference>
<feature type="region of interest" description="Disordered" evidence="11">
    <location>
        <begin position="111"/>
        <end position="134"/>
    </location>
</feature>